<proteinExistence type="predicted"/>
<gene>
    <name evidence="2" type="ORF">FOMPIDRAFT_84020</name>
</gene>
<dbReference type="HOGENOM" id="CLU_183176_0_0_1"/>
<sequence>MRSHNSIYVHPDLKADEEDVTLVTTVCFVLSFVVVGAIVVFTLSCLLRDDCYSLNGFADHGAKYLSVRQLLTP</sequence>
<keyword evidence="3" id="KW-1185">Reference proteome</keyword>
<dbReference type="InParanoid" id="S8G6T7"/>
<organism evidence="2 3">
    <name type="scientific">Fomitopsis schrenkii</name>
    <name type="common">Brown rot fungus</name>
    <dbReference type="NCBI Taxonomy" id="2126942"/>
    <lineage>
        <taxon>Eukaryota</taxon>
        <taxon>Fungi</taxon>
        <taxon>Dikarya</taxon>
        <taxon>Basidiomycota</taxon>
        <taxon>Agaricomycotina</taxon>
        <taxon>Agaricomycetes</taxon>
        <taxon>Polyporales</taxon>
        <taxon>Fomitopsis</taxon>
    </lineage>
</organism>
<dbReference type="EMBL" id="KE504122">
    <property type="protein sequence ID" value="EPT05880.1"/>
    <property type="molecule type" value="Genomic_DNA"/>
</dbReference>
<keyword evidence="1" id="KW-1133">Transmembrane helix</keyword>
<keyword evidence="1" id="KW-0472">Membrane</keyword>
<dbReference type="Proteomes" id="UP000015241">
    <property type="component" value="Unassembled WGS sequence"/>
</dbReference>
<reference evidence="2 3" key="1">
    <citation type="journal article" date="2012" name="Science">
        <title>The Paleozoic origin of enzymatic lignin decomposition reconstructed from 31 fungal genomes.</title>
        <authorList>
            <person name="Floudas D."/>
            <person name="Binder M."/>
            <person name="Riley R."/>
            <person name="Barry K."/>
            <person name="Blanchette R.A."/>
            <person name="Henrissat B."/>
            <person name="Martinez A.T."/>
            <person name="Otillar R."/>
            <person name="Spatafora J.W."/>
            <person name="Yadav J.S."/>
            <person name="Aerts A."/>
            <person name="Benoit I."/>
            <person name="Boyd A."/>
            <person name="Carlson A."/>
            <person name="Copeland A."/>
            <person name="Coutinho P.M."/>
            <person name="de Vries R.P."/>
            <person name="Ferreira P."/>
            <person name="Findley K."/>
            <person name="Foster B."/>
            <person name="Gaskell J."/>
            <person name="Glotzer D."/>
            <person name="Gorecki P."/>
            <person name="Heitman J."/>
            <person name="Hesse C."/>
            <person name="Hori C."/>
            <person name="Igarashi K."/>
            <person name="Jurgens J.A."/>
            <person name="Kallen N."/>
            <person name="Kersten P."/>
            <person name="Kohler A."/>
            <person name="Kuees U."/>
            <person name="Kumar T.K.A."/>
            <person name="Kuo A."/>
            <person name="LaButti K."/>
            <person name="Larrondo L.F."/>
            <person name="Lindquist E."/>
            <person name="Ling A."/>
            <person name="Lombard V."/>
            <person name="Lucas S."/>
            <person name="Lundell T."/>
            <person name="Martin R."/>
            <person name="McLaughlin D.J."/>
            <person name="Morgenstern I."/>
            <person name="Morin E."/>
            <person name="Murat C."/>
            <person name="Nagy L.G."/>
            <person name="Nolan M."/>
            <person name="Ohm R.A."/>
            <person name="Patyshakuliyeva A."/>
            <person name="Rokas A."/>
            <person name="Ruiz-Duenas F.J."/>
            <person name="Sabat G."/>
            <person name="Salamov A."/>
            <person name="Samejima M."/>
            <person name="Schmutz J."/>
            <person name="Slot J.C."/>
            <person name="St John F."/>
            <person name="Stenlid J."/>
            <person name="Sun H."/>
            <person name="Sun S."/>
            <person name="Syed K."/>
            <person name="Tsang A."/>
            <person name="Wiebenga A."/>
            <person name="Young D."/>
            <person name="Pisabarro A."/>
            <person name="Eastwood D.C."/>
            <person name="Martin F."/>
            <person name="Cullen D."/>
            <person name="Grigoriev I.V."/>
            <person name="Hibbett D.S."/>
        </authorList>
    </citation>
    <scope>NUCLEOTIDE SEQUENCE</scope>
    <source>
        <strain evidence="3">FP-58527</strain>
    </source>
</reference>
<evidence type="ECO:0000256" key="1">
    <source>
        <dbReference type="SAM" id="Phobius"/>
    </source>
</evidence>
<evidence type="ECO:0000313" key="3">
    <source>
        <dbReference type="Proteomes" id="UP000015241"/>
    </source>
</evidence>
<feature type="transmembrane region" description="Helical" evidence="1">
    <location>
        <begin position="20"/>
        <end position="47"/>
    </location>
</feature>
<name>S8G6T7_FOMSC</name>
<evidence type="ECO:0000313" key="2">
    <source>
        <dbReference type="EMBL" id="EPT05880.1"/>
    </source>
</evidence>
<accession>S8G6T7</accession>
<keyword evidence="1" id="KW-0812">Transmembrane</keyword>
<dbReference type="OrthoDB" id="2771214at2759"/>
<protein>
    <submittedName>
        <fullName evidence="2">Uncharacterized protein</fullName>
    </submittedName>
</protein>
<dbReference type="AlphaFoldDB" id="S8G6T7"/>